<sequence length="496" mass="57106">MPKLLVFFFLFLSITGFNQKIGVQDLNYRNYFSTSTFYQANVKHTSVKPYLTSNNTDTSLTVTKIQYRNKYFSIQPIANLNIGTENFDHLYTTLGAGVKLELKGRKWYLQSHILPYFQQGSYLSDSLQKYAAIDIGTGRSIGNSIFLNSNIIGVFQPNSHFTFLGGYGKNSFGEGYRSLLLSDNAAANPFVKMELDFWTIKYVSLMQVWKDYSQTPFKKENDIIKLSAMHYLSWNISKEFNFSVFETVVWQGKDSLTIRYLEPNYLNPFVLYRPVEYAQGSADNVLIGTNLSFKPNTYTTWYTQLLLDEFYLKEIRAANQWWANKFAVQIGAKTSRFFIDNLYAQAEFNLARPFTYSHKSSAQSYGHANASVTHPVGANFMELVAILSYAKAGQRLTLKTNYIAYGTDSSSISYGQNIFNSYANRDGNYDQKIMQGEKFNILNTTLLYELPLKWIQNTYLTSSINLRLATNRNNLQSRSSFEIGIKTRIWNKYQDY</sequence>
<accession>A0A2W1NCB8</accession>
<protein>
    <recommendedName>
        <fullName evidence="3">Gliding motility protein RemB</fullName>
    </recommendedName>
</protein>
<evidence type="ECO:0000313" key="1">
    <source>
        <dbReference type="EMBL" id="PZE17005.1"/>
    </source>
</evidence>
<evidence type="ECO:0008006" key="3">
    <source>
        <dbReference type="Google" id="ProtNLM"/>
    </source>
</evidence>
<proteinExistence type="predicted"/>
<dbReference type="EMBL" id="QKSB01000005">
    <property type="protein sequence ID" value="PZE17005.1"/>
    <property type="molecule type" value="Genomic_DNA"/>
</dbReference>
<gene>
    <name evidence="1" type="ORF">DNU06_09655</name>
</gene>
<dbReference type="AlphaFoldDB" id="A0A2W1NCB8"/>
<reference evidence="1 2" key="1">
    <citation type="submission" date="2018-06" db="EMBL/GenBank/DDBJ databases">
        <title>The draft genome sequence of Crocinitomix sp. SM1701.</title>
        <authorList>
            <person name="Zhang X."/>
        </authorList>
    </citation>
    <scope>NUCLEOTIDE SEQUENCE [LARGE SCALE GENOMIC DNA]</scope>
    <source>
        <strain evidence="1 2">SM1701</strain>
    </source>
</reference>
<keyword evidence="2" id="KW-1185">Reference proteome</keyword>
<comment type="caution">
    <text evidence="1">The sequence shown here is derived from an EMBL/GenBank/DDBJ whole genome shotgun (WGS) entry which is preliminary data.</text>
</comment>
<dbReference type="OrthoDB" id="9808260at2"/>
<dbReference type="RefSeq" id="WP_111063099.1">
    <property type="nucleotide sequence ID" value="NZ_JBHUCU010000032.1"/>
</dbReference>
<organism evidence="1 2">
    <name type="scientific">Putridiphycobacter roseus</name>
    <dbReference type="NCBI Taxonomy" id="2219161"/>
    <lineage>
        <taxon>Bacteria</taxon>
        <taxon>Pseudomonadati</taxon>
        <taxon>Bacteroidota</taxon>
        <taxon>Flavobacteriia</taxon>
        <taxon>Flavobacteriales</taxon>
        <taxon>Crocinitomicaceae</taxon>
        <taxon>Putridiphycobacter</taxon>
    </lineage>
</organism>
<name>A0A2W1NCB8_9FLAO</name>
<evidence type="ECO:0000313" key="2">
    <source>
        <dbReference type="Proteomes" id="UP000249248"/>
    </source>
</evidence>
<dbReference type="Proteomes" id="UP000249248">
    <property type="component" value="Unassembled WGS sequence"/>
</dbReference>